<accession>A0A1V6Z1R9</accession>
<evidence type="ECO:0000313" key="2">
    <source>
        <dbReference type="Proteomes" id="UP000191691"/>
    </source>
</evidence>
<evidence type="ECO:0000313" key="1">
    <source>
        <dbReference type="EMBL" id="OQE93468.1"/>
    </source>
</evidence>
<proteinExistence type="predicted"/>
<keyword evidence="2" id="KW-1185">Reference proteome</keyword>
<dbReference type="Proteomes" id="UP000191691">
    <property type="component" value="Unassembled WGS sequence"/>
</dbReference>
<name>A0A1V6Z1R9_PENNA</name>
<protein>
    <submittedName>
        <fullName evidence="1">Uncharacterized protein</fullName>
    </submittedName>
</protein>
<reference evidence="2" key="1">
    <citation type="journal article" date="2017" name="Nat. Microbiol.">
        <title>Global analysis of biosynthetic gene clusters reveals vast potential of secondary metabolite production in Penicillium species.</title>
        <authorList>
            <person name="Nielsen J.C."/>
            <person name="Grijseels S."/>
            <person name="Prigent S."/>
            <person name="Ji B."/>
            <person name="Dainat J."/>
            <person name="Nielsen K.F."/>
            <person name="Frisvad J.C."/>
            <person name="Workman M."/>
            <person name="Nielsen J."/>
        </authorList>
    </citation>
    <scope>NUCLEOTIDE SEQUENCE [LARGE SCALE GENOMIC DNA]</scope>
    <source>
        <strain evidence="2">IBT 13039</strain>
    </source>
</reference>
<dbReference type="EMBL" id="MOOB01000005">
    <property type="protein sequence ID" value="OQE93468.1"/>
    <property type="molecule type" value="Genomic_DNA"/>
</dbReference>
<organism evidence="1 2">
    <name type="scientific">Penicillium nalgiovense</name>
    <dbReference type="NCBI Taxonomy" id="60175"/>
    <lineage>
        <taxon>Eukaryota</taxon>
        <taxon>Fungi</taxon>
        <taxon>Dikarya</taxon>
        <taxon>Ascomycota</taxon>
        <taxon>Pezizomycotina</taxon>
        <taxon>Eurotiomycetes</taxon>
        <taxon>Eurotiomycetidae</taxon>
        <taxon>Eurotiales</taxon>
        <taxon>Aspergillaceae</taxon>
        <taxon>Penicillium</taxon>
    </lineage>
</organism>
<dbReference type="AlphaFoldDB" id="A0A1V6Z1R9"/>
<sequence>MNLAEGFFNILGGEAAQIATGMETTAGALRLIPWPSPCAIATPFIPIFSCLSHKQRYGYTMEMYLGDTEILDIDAILGIQRDEPCSLRSHKELLQILVYVTLLCHVVTNGYVYDIQDHELPSLKSMMGEIY</sequence>
<comment type="caution">
    <text evidence="1">The sequence shown here is derived from an EMBL/GenBank/DDBJ whole genome shotgun (WGS) entry which is preliminary data.</text>
</comment>
<gene>
    <name evidence="1" type="ORF">PENNAL_c0005G04254</name>
</gene>